<dbReference type="EMBL" id="JMQN01000011">
    <property type="protein sequence ID" value="KEA65305.1"/>
    <property type="molecule type" value="Genomic_DNA"/>
</dbReference>
<proteinExistence type="predicted"/>
<dbReference type="InterPro" id="IPR018588">
    <property type="entry name" value="Dihaem_cytochrome-c"/>
</dbReference>
<reference evidence="2 3" key="1">
    <citation type="submission" date="2014-04" db="EMBL/GenBank/DDBJ databases">
        <title>Marinobacterium kochiensis sp. nov., isolated from sediment sample collected from Kochi backwaters in Kerala, India.</title>
        <authorList>
            <person name="Singh A."/>
            <person name="Pinnaka A.K."/>
        </authorList>
    </citation>
    <scope>NUCLEOTIDE SEQUENCE [LARGE SCALE GENOMIC DNA]</scope>
    <source>
        <strain evidence="2 3">AK27</strain>
    </source>
</reference>
<sequence>MNKWMNGLRWALGVTLLGTALTLGGVGLVNLSVGGAWAESEHDDDDRRGERDDTVYSNRGQSEIDPVYVEECSACHLAYPAQLLPERSWRTIMAGLDDHFGESAELPEATAKRIEDYLAANAADVNPGRRSKKFLRGITDDQTPLRITQTRYFKGKHDEVPQRLVSGNPEVGSFSQCQACHGEAAQRGVFDEDTVDIPGYGRWDD</sequence>
<keyword evidence="3" id="KW-1185">Reference proteome</keyword>
<feature type="compositionally biased region" description="Basic and acidic residues" evidence="1">
    <location>
        <begin position="45"/>
        <end position="54"/>
    </location>
</feature>
<evidence type="ECO:0000313" key="3">
    <source>
        <dbReference type="Proteomes" id="UP000028252"/>
    </source>
</evidence>
<name>A0A081G3F0_9GAMM</name>
<feature type="region of interest" description="Disordered" evidence="1">
    <location>
        <begin position="39"/>
        <end position="59"/>
    </location>
</feature>
<evidence type="ECO:0000256" key="1">
    <source>
        <dbReference type="SAM" id="MobiDB-lite"/>
    </source>
</evidence>
<protein>
    <submittedName>
        <fullName evidence="2">Diheme cytochrome c</fullName>
    </submittedName>
</protein>
<comment type="caution">
    <text evidence="2">The sequence shown here is derived from an EMBL/GenBank/DDBJ whole genome shotgun (WGS) entry which is preliminary data.</text>
</comment>
<dbReference type="STRING" id="1232683.ADIMK_0262"/>
<accession>A0A081G3F0</accession>
<gene>
    <name evidence="2" type="ORF">ADIMK_0262</name>
</gene>
<dbReference type="AlphaFoldDB" id="A0A081G3F0"/>
<dbReference type="RefSeq" id="WP_036182717.1">
    <property type="nucleotide sequence ID" value="NZ_JMQN01000011.1"/>
</dbReference>
<dbReference type="PATRIC" id="fig|1232683.4.peg.257"/>
<dbReference type="OrthoDB" id="5296814at2"/>
<dbReference type="Proteomes" id="UP000028252">
    <property type="component" value="Unassembled WGS sequence"/>
</dbReference>
<dbReference type="Pfam" id="PF09626">
    <property type="entry name" value="DHC"/>
    <property type="match status" value="1"/>
</dbReference>
<dbReference type="eggNOG" id="COG3658">
    <property type="taxonomic scope" value="Bacteria"/>
</dbReference>
<evidence type="ECO:0000313" key="2">
    <source>
        <dbReference type="EMBL" id="KEA65305.1"/>
    </source>
</evidence>
<organism evidence="2 3">
    <name type="scientific">Marinobacterium lacunae</name>
    <dbReference type="NCBI Taxonomy" id="1232683"/>
    <lineage>
        <taxon>Bacteria</taxon>
        <taxon>Pseudomonadati</taxon>
        <taxon>Pseudomonadota</taxon>
        <taxon>Gammaproteobacteria</taxon>
        <taxon>Oceanospirillales</taxon>
        <taxon>Oceanospirillaceae</taxon>
        <taxon>Marinobacterium</taxon>
    </lineage>
</organism>